<dbReference type="InterPro" id="IPR051214">
    <property type="entry name" value="GH32_Enzymes"/>
</dbReference>
<dbReference type="InterPro" id="IPR013320">
    <property type="entry name" value="ConA-like_dom_sf"/>
</dbReference>
<evidence type="ECO:0000259" key="11">
    <source>
        <dbReference type="Pfam" id="PF08244"/>
    </source>
</evidence>
<evidence type="ECO:0000313" key="12">
    <source>
        <dbReference type="EMBL" id="MBB5335398.1"/>
    </source>
</evidence>
<keyword evidence="9" id="KW-0119">Carbohydrate metabolism</keyword>
<keyword evidence="5 8" id="KW-0378">Hydrolase</keyword>
<dbReference type="InterPro" id="IPR023296">
    <property type="entry name" value="Glyco_hydro_beta-prop_sf"/>
</dbReference>
<comment type="catalytic activity">
    <reaction evidence="8">
        <text>Hydrolysis of terminal non-reducing beta-D-fructofuranoside residues in beta-D-fructofuranosides.</text>
        <dbReference type="EC" id="3.2.1.26"/>
    </reaction>
</comment>
<sequence length="478" mass="55282">MKTIDNNKLKRLWHSTINKKDTWHNAFHLEMPFGLINDPNGLNYFQGEYHLFYQWNPFSCEHLHKHWGYVKTTDFINYSLPQLALAPIDEFDKNGCYSGSSYIKDNILHLIYTGNVKDDNDSRSSYQILAKQLPDGTFIKEKIIIAHQPENYTAHFRDPYFFLKNNHNYLILGAQRQNLTGCTLIYQQQSDDSWQLCGELKTSYNNLGYMWECPNLLTLNNTDILLFCPQGLESKGHQYNNLYQSGYIAGKLDDNVQNLRHGKFTELDNGFDFYAPQAFHDDERTILLGWVGMPEKETDYPTINNGWLYSLTMPRQLEYKNNHLYQYPIDELKKLRKKEISYTDSSNNFSCIIPATCEVHIELNTASIKTSVITLGFNKDALIISYDKAAQEICIDRSNMSLGAKGQRSFTVPSEDKLILDLFIDKSIMELYCQEGYAAATWTYYPQKGTSPIFQIASDQAADMLINIYELGTINYSD</sequence>
<dbReference type="SMART" id="SM00640">
    <property type="entry name" value="Glyco_32"/>
    <property type="match status" value="1"/>
</dbReference>
<dbReference type="InterPro" id="IPR006232">
    <property type="entry name" value="Suc6P_hydrolase"/>
</dbReference>
<dbReference type="Proteomes" id="UP000559117">
    <property type="component" value="Unassembled WGS sequence"/>
</dbReference>
<dbReference type="GO" id="GO:0004564">
    <property type="term" value="F:beta-fructofuranosidase activity"/>
    <property type="evidence" value="ECO:0007669"/>
    <property type="project" value="UniProtKB-EC"/>
</dbReference>
<dbReference type="RefSeq" id="WP_183859338.1">
    <property type="nucleotide sequence ID" value="NZ_JACHFH010000004.1"/>
</dbReference>
<dbReference type="EMBL" id="JACHFH010000004">
    <property type="protein sequence ID" value="MBB5335398.1"/>
    <property type="molecule type" value="Genomic_DNA"/>
</dbReference>
<dbReference type="SUPFAM" id="SSF75005">
    <property type="entry name" value="Arabinanase/levansucrase/invertase"/>
    <property type="match status" value="1"/>
</dbReference>
<comment type="pathway">
    <text evidence="1 9">Glycan biosynthesis; sucrose metabolism.</text>
</comment>
<accession>A0A840UL10</accession>
<comment type="similarity">
    <text evidence="2 8">Belongs to the glycosyl hydrolase 32 family.</text>
</comment>
<organism evidence="12 13">
    <name type="scientific">Pectinatus brassicae</name>
    <dbReference type="NCBI Taxonomy" id="862415"/>
    <lineage>
        <taxon>Bacteria</taxon>
        <taxon>Bacillati</taxon>
        <taxon>Bacillota</taxon>
        <taxon>Negativicutes</taxon>
        <taxon>Selenomonadales</taxon>
        <taxon>Selenomonadaceae</taxon>
        <taxon>Pectinatus</taxon>
    </lineage>
</organism>
<keyword evidence="9" id="KW-0963">Cytoplasm</keyword>
<gene>
    <name evidence="12" type="ORF">HNR32_000519</name>
</gene>
<reference evidence="12 13" key="1">
    <citation type="submission" date="2020-08" db="EMBL/GenBank/DDBJ databases">
        <title>Genomic Encyclopedia of Type Strains, Phase IV (KMG-IV): sequencing the most valuable type-strain genomes for metagenomic binning, comparative biology and taxonomic classification.</title>
        <authorList>
            <person name="Goeker M."/>
        </authorList>
    </citation>
    <scope>NUCLEOTIDE SEQUENCE [LARGE SCALE GENOMIC DNA]</scope>
    <source>
        <strain evidence="12 13">DSM 24661</strain>
    </source>
</reference>
<dbReference type="EC" id="3.2.1.26" evidence="3 8"/>
<evidence type="ECO:0000259" key="10">
    <source>
        <dbReference type="Pfam" id="PF00251"/>
    </source>
</evidence>
<feature type="domain" description="Glycosyl hydrolase family 32 N-terminal" evidence="10">
    <location>
        <begin position="28"/>
        <end position="328"/>
    </location>
</feature>
<dbReference type="PANTHER" id="PTHR43101">
    <property type="entry name" value="BETA-FRUCTOSIDASE"/>
    <property type="match status" value="1"/>
</dbReference>
<dbReference type="Pfam" id="PF08244">
    <property type="entry name" value="Glyco_hydro_32C"/>
    <property type="match status" value="1"/>
</dbReference>
<evidence type="ECO:0000313" key="13">
    <source>
        <dbReference type="Proteomes" id="UP000559117"/>
    </source>
</evidence>
<evidence type="ECO:0000256" key="3">
    <source>
        <dbReference type="ARBA" id="ARBA00012758"/>
    </source>
</evidence>
<evidence type="ECO:0000256" key="1">
    <source>
        <dbReference type="ARBA" id="ARBA00004914"/>
    </source>
</evidence>
<dbReference type="Gene3D" id="2.60.120.560">
    <property type="entry name" value="Exo-inulinase, domain 1"/>
    <property type="match status" value="1"/>
</dbReference>
<dbReference type="CDD" id="cd18623">
    <property type="entry name" value="GH32_ScrB-like"/>
    <property type="match status" value="1"/>
</dbReference>
<dbReference type="InterPro" id="IPR013189">
    <property type="entry name" value="Glyco_hydro_32_C"/>
</dbReference>
<proteinExistence type="inferred from homology"/>
<evidence type="ECO:0000256" key="5">
    <source>
        <dbReference type="ARBA" id="ARBA00022801"/>
    </source>
</evidence>
<dbReference type="InterPro" id="IPR001362">
    <property type="entry name" value="Glyco_hydro_32"/>
</dbReference>
<dbReference type="Pfam" id="PF00251">
    <property type="entry name" value="Glyco_hydro_32N"/>
    <property type="match status" value="1"/>
</dbReference>
<dbReference type="Gene3D" id="2.115.10.20">
    <property type="entry name" value="Glycosyl hydrolase domain, family 43"/>
    <property type="match status" value="1"/>
</dbReference>
<protein>
    <recommendedName>
        <fullName evidence="4 8">Sucrose-6-phosphate hydrolase</fullName>
        <ecNumber evidence="3 8">3.2.1.26</ecNumber>
    </recommendedName>
    <alternativeName>
        <fullName evidence="7 9">Invertase</fullName>
    </alternativeName>
</protein>
<dbReference type="PANTHER" id="PTHR43101:SF1">
    <property type="entry name" value="BETA-FRUCTOSIDASE"/>
    <property type="match status" value="1"/>
</dbReference>
<dbReference type="SUPFAM" id="SSF49899">
    <property type="entry name" value="Concanavalin A-like lectins/glucanases"/>
    <property type="match status" value="1"/>
</dbReference>
<comment type="function">
    <text evidence="9">Enables the bacterium to metabolize sucrose as a sole carbon source.</text>
</comment>
<evidence type="ECO:0000256" key="2">
    <source>
        <dbReference type="ARBA" id="ARBA00009902"/>
    </source>
</evidence>
<dbReference type="GO" id="GO:0005985">
    <property type="term" value="P:sucrose metabolic process"/>
    <property type="evidence" value="ECO:0007669"/>
    <property type="project" value="UniProtKB-UniPathway"/>
</dbReference>
<evidence type="ECO:0000256" key="7">
    <source>
        <dbReference type="ARBA" id="ARBA00033367"/>
    </source>
</evidence>
<dbReference type="InterPro" id="IPR013148">
    <property type="entry name" value="Glyco_hydro_32_N"/>
</dbReference>
<evidence type="ECO:0000256" key="8">
    <source>
        <dbReference type="RuleBase" id="RU362110"/>
    </source>
</evidence>
<dbReference type="GO" id="GO:0005737">
    <property type="term" value="C:cytoplasm"/>
    <property type="evidence" value="ECO:0007669"/>
    <property type="project" value="UniProtKB-SubCell"/>
</dbReference>
<dbReference type="UniPathway" id="UPA00238"/>
<name>A0A840UL10_9FIRM</name>
<evidence type="ECO:0000256" key="9">
    <source>
        <dbReference type="RuleBase" id="RU365015"/>
    </source>
</evidence>
<keyword evidence="6 8" id="KW-0326">Glycosidase</keyword>
<feature type="domain" description="Glycosyl hydrolase family 32 C-terminal" evidence="11">
    <location>
        <begin position="331"/>
        <end position="450"/>
    </location>
</feature>
<evidence type="ECO:0000256" key="6">
    <source>
        <dbReference type="ARBA" id="ARBA00023295"/>
    </source>
</evidence>
<evidence type="ECO:0000256" key="4">
    <source>
        <dbReference type="ARBA" id="ARBA00019623"/>
    </source>
</evidence>
<dbReference type="NCBIfam" id="TIGR01322">
    <property type="entry name" value="scrB_fam"/>
    <property type="match status" value="1"/>
</dbReference>
<dbReference type="AlphaFoldDB" id="A0A840UL10"/>
<comment type="subcellular location">
    <subcellularLocation>
        <location evidence="9">Cytoplasm</location>
    </subcellularLocation>
</comment>
<comment type="caution">
    <text evidence="12">The sequence shown here is derived from an EMBL/GenBank/DDBJ whole genome shotgun (WGS) entry which is preliminary data.</text>
</comment>
<keyword evidence="13" id="KW-1185">Reference proteome</keyword>